<reference evidence="2" key="1">
    <citation type="journal article" date="2019" name="Int. J. Syst. Evol. Microbiol.">
        <title>The Global Catalogue of Microorganisms (GCM) 10K type strain sequencing project: providing services to taxonomists for standard genome sequencing and annotation.</title>
        <authorList>
            <consortium name="The Broad Institute Genomics Platform"/>
            <consortium name="The Broad Institute Genome Sequencing Center for Infectious Disease"/>
            <person name="Wu L."/>
            <person name="Ma J."/>
        </authorList>
    </citation>
    <scope>NUCLEOTIDE SEQUENCE [LARGE SCALE GENOMIC DNA]</scope>
    <source>
        <strain evidence="2">YIM 94188</strain>
    </source>
</reference>
<dbReference type="EMBL" id="JBHSNS010000006">
    <property type="protein sequence ID" value="MFC5729918.1"/>
    <property type="molecule type" value="Genomic_DNA"/>
</dbReference>
<comment type="caution">
    <text evidence="1">The sequence shown here is derived from an EMBL/GenBank/DDBJ whole genome shotgun (WGS) entry which is preliminary data.</text>
</comment>
<gene>
    <name evidence="1" type="ORF">ACFPQB_13405</name>
</gene>
<evidence type="ECO:0000313" key="1">
    <source>
        <dbReference type="EMBL" id="MFC5729918.1"/>
    </source>
</evidence>
<dbReference type="NCBIfam" id="TIGR03843">
    <property type="entry name" value="SCO1664 family protein"/>
    <property type="match status" value="1"/>
</dbReference>
<evidence type="ECO:0000313" key="2">
    <source>
        <dbReference type="Proteomes" id="UP001596072"/>
    </source>
</evidence>
<dbReference type="RefSeq" id="WP_136430997.1">
    <property type="nucleotide sequence ID" value="NZ_JBHSNS010000006.1"/>
</dbReference>
<keyword evidence="2" id="KW-1185">Reference proteome</keyword>
<dbReference type="InterPro" id="IPR022292">
    <property type="entry name" value="CHP03843"/>
</dbReference>
<name>A0ABW0ZLG0_9ACTN</name>
<protein>
    <submittedName>
        <fullName evidence="1">SCO1664 family protein</fullName>
    </submittedName>
</protein>
<accession>A0ABW0ZLG0</accession>
<organism evidence="1 2">
    <name type="scientific">Nocardioides vastitatis</name>
    <dbReference type="NCBI Taxonomy" id="2568655"/>
    <lineage>
        <taxon>Bacteria</taxon>
        <taxon>Bacillati</taxon>
        <taxon>Actinomycetota</taxon>
        <taxon>Actinomycetes</taxon>
        <taxon>Propionibacteriales</taxon>
        <taxon>Nocardioidaceae</taxon>
        <taxon>Nocardioides</taxon>
    </lineage>
</organism>
<dbReference type="Proteomes" id="UP001596072">
    <property type="component" value="Unassembled WGS sequence"/>
</dbReference>
<sequence>MSSLTLKGRIMPASNATFLAEIEGREVVYKPVAGERPLWDFPDGTLADREIAAYLVAAATGWDLVPRTWWGEGPHGPGMVQEWQEVDPDEDAVALVRPGAVLDGWLQVLEGFDDRDHPVALVHEDTVELRRLAVYDVLVNNADRKGGHVLAMPGGHRFGVDHGVTFHHEPKLRTVLWGWAGSPLAQAEVAVVRSVLAAVRGELGAELGFHLTEHEVHALERRAERLLAAGELPGPSGGWPPIPWPPF</sequence>
<proteinExistence type="predicted"/>